<evidence type="ECO:0000256" key="1">
    <source>
        <dbReference type="SAM" id="Phobius"/>
    </source>
</evidence>
<feature type="non-terminal residue" evidence="2">
    <location>
        <position position="90"/>
    </location>
</feature>
<protein>
    <submittedName>
        <fullName evidence="2">Putative secreted peptide</fullName>
    </submittedName>
</protein>
<feature type="transmembrane region" description="Helical" evidence="1">
    <location>
        <begin position="53"/>
        <end position="80"/>
    </location>
</feature>
<reference evidence="2" key="1">
    <citation type="journal article" date="2014" name="PLoS Negl. Trop. Dis.">
        <title>An updated insight into the Sialotranscriptome of Triatoma infestans: developmental stage and geographic variations.</title>
        <authorList>
            <person name="Schwarz A."/>
            <person name="Medrano-Mercado N."/>
            <person name="Schaub G.A."/>
            <person name="Struchiner C.J."/>
            <person name="Bargues M.D."/>
            <person name="Levy M.Z."/>
            <person name="Ribeiro J.M."/>
        </authorList>
    </citation>
    <scope>NUCLEOTIDE SEQUENCE</scope>
    <source>
        <strain evidence="2">Chile</strain>
        <tissue evidence="2">Salivary glands</tissue>
    </source>
</reference>
<proteinExistence type="evidence at transcript level"/>
<keyword evidence="1" id="KW-0472">Membrane</keyword>
<keyword evidence="1" id="KW-0812">Transmembrane</keyword>
<keyword evidence="1" id="KW-1133">Transmembrane helix</keyword>
<organism evidence="2">
    <name type="scientific">Triatoma infestans</name>
    <name type="common">Assassin bug</name>
    <dbReference type="NCBI Taxonomy" id="30076"/>
    <lineage>
        <taxon>Eukaryota</taxon>
        <taxon>Metazoa</taxon>
        <taxon>Ecdysozoa</taxon>
        <taxon>Arthropoda</taxon>
        <taxon>Hexapoda</taxon>
        <taxon>Insecta</taxon>
        <taxon>Pterygota</taxon>
        <taxon>Neoptera</taxon>
        <taxon>Paraneoptera</taxon>
        <taxon>Hemiptera</taxon>
        <taxon>Heteroptera</taxon>
        <taxon>Panheteroptera</taxon>
        <taxon>Cimicomorpha</taxon>
        <taxon>Reduviidae</taxon>
        <taxon>Triatominae</taxon>
        <taxon>Triatoma</taxon>
    </lineage>
</organism>
<evidence type="ECO:0000313" key="2">
    <source>
        <dbReference type="EMBL" id="JAC16860.1"/>
    </source>
</evidence>
<sequence>MLGLTSGILSVVACIFLLFITGFGFSSIVRALGICMLRRIKNTRYICYFERSLFHGSFSLCHLYFNFGTCIAIFFFTAILKNFAFILKNY</sequence>
<feature type="transmembrane region" description="Helical" evidence="1">
    <location>
        <begin position="6"/>
        <end position="32"/>
    </location>
</feature>
<name>A0A023F6K4_TRIIF</name>
<dbReference type="AlphaFoldDB" id="A0A023F6K4"/>
<accession>A0A023F6K4</accession>
<dbReference type="EMBL" id="GBBI01001852">
    <property type="protein sequence ID" value="JAC16860.1"/>
    <property type="molecule type" value="mRNA"/>
</dbReference>